<dbReference type="Pfam" id="PF00295">
    <property type="entry name" value="Glyco_hydro_28"/>
    <property type="match status" value="1"/>
</dbReference>
<dbReference type="GO" id="GO:0004650">
    <property type="term" value="F:polygalacturonase activity"/>
    <property type="evidence" value="ECO:0007669"/>
    <property type="project" value="InterPro"/>
</dbReference>
<evidence type="ECO:0000313" key="11">
    <source>
        <dbReference type="Proteomes" id="UP000093309"/>
    </source>
</evidence>
<dbReference type="PANTHER" id="PTHR31736:SF9">
    <property type="entry name" value="ENDO-XYLOGALACTURONAN HYDROLASE A-RELATED"/>
    <property type="match status" value="1"/>
</dbReference>
<dbReference type="Proteomes" id="UP000093309">
    <property type="component" value="Unassembled WGS sequence"/>
</dbReference>
<dbReference type="STRING" id="512399.A8709_13630"/>
<dbReference type="InterPro" id="IPR000743">
    <property type="entry name" value="Glyco_hydro_28"/>
</dbReference>
<evidence type="ECO:0000256" key="6">
    <source>
        <dbReference type="ARBA" id="ARBA00023295"/>
    </source>
</evidence>
<keyword evidence="11" id="KW-1185">Reference proteome</keyword>
<comment type="caution">
    <text evidence="10">The sequence shown here is derived from an EMBL/GenBank/DDBJ whole genome shotgun (WGS) entry which is preliminary data.</text>
</comment>
<evidence type="ECO:0000256" key="7">
    <source>
        <dbReference type="ARBA" id="ARBA00023326"/>
    </source>
</evidence>
<evidence type="ECO:0000256" key="3">
    <source>
        <dbReference type="ARBA" id="ARBA00022801"/>
    </source>
</evidence>
<reference evidence="11" key="1">
    <citation type="submission" date="2016-05" db="EMBL/GenBank/DDBJ databases">
        <title>Paenibacillus oryzae. sp. nov., isolated from the rice root.</title>
        <authorList>
            <person name="Zhang J."/>
            <person name="Zhang X."/>
        </authorList>
    </citation>
    <scope>NUCLEOTIDE SEQUENCE [LARGE SCALE GENOMIC DNA]</scope>
    <source>
        <strain evidence="11">KCTC13222</strain>
    </source>
</reference>
<dbReference type="SUPFAM" id="SSF51126">
    <property type="entry name" value="Pectin lyase-like"/>
    <property type="match status" value="1"/>
</dbReference>
<keyword evidence="4" id="KW-0325">Glycoprotein</keyword>
<evidence type="ECO:0000256" key="2">
    <source>
        <dbReference type="ARBA" id="ARBA00022737"/>
    </source>
</evidence>
<dbReference type="PANTHER" id="PTHR31736">
    <property type="match status" value="1"/>
</dbReference>
<dbReference type="GO" id="GO:0000272">
    <property type="term" value="P:polysaccharide catabolic process"/>
    <property type="evidence" value="ECO:0007669"/>
    <property type="project" value="UniProtKB-KW"/>
</dbReference>
<protein>
    <recommendedName>
        <fullName evidence="12">Endopolygalacturonase</fullName>
    </recommendedName>
</protein>
<evidence type="ECO:0000256" key="1">
    <source>
        <dbReference type="ARBA" id="ARBA00008834"/>
    </source>
</evidence>
<evidence type="ECO:0000256" key="5">
    <source>
        <dbReference type="ARBA" id="ARBA00023277"/>
    </source>
</evidence>
<name>A0A1C1A3K2_9BACL</name>
<organism evidence="10 11">
    <name type="scientific">Paenibacillus pectinilyticus</name>
    <dbReference type="NCBI Taxonomy" id="512399"/>
    <lineage>
        <taxon>Bacteria</taxon>
        <taxon>Bacillati</taxon>
        <taxon>Bacillota</taxon>
        <taxon>Bacilli</taxon>
        <taxon>Bacillales</taxon>
        <taxon>Paenibacillaceae</taxon>
        <taxon>Paenibacillus</taxon>
    </lineage>
</organism>
<keyword evidence="7" id="KW-0624">Polysaccharide degradation</keyword>
<sequence length="431" mass="48220">MSFNQAYPKSVPKSQEVTVKVNGEQLDVLQTAVAYYTSAAYSGEIEVEIQTVRDIRSVVISPLNLNITSEMTGNTLTFKLTQPTYLHIKMDGIALPLFFYGNAESPYDGAATYYYPGGQIYEVGEIELHDGESLYIEAGAVVKGSIRAHGASGIKIYGNGVLDGSYFHGVRDYRTILLYDCTDVTIQDIIMVEPPCWMIMLANCRQVHIHHLKQIGEVVSSDGIDLVGCQDVLIEHCILRNNDDCVVIKGFDWAENEQKPMLYAAKDVHGIAVRSCVFVNGPSGNAIEIGHELMMDEVRHVIFHDIDIVSVQGYGAALSIHVGDHATVRDIVFEQIRIEHYYDKLIDFRIMRSMYNQDPERGHIQDILLKDISVRKSQYNAGYSISLIGGYDATHRVQRVTFDNFQLGGSKVMSGNELDLFVKEADEIIFK</sequence>
<keyword evidence="3 9" id="KW-0378">Hydrolase</keyword>
<keyword evidence="6 9" id="KW-0326">Glycosidase</keyword>
<dbReference type="AlphaFoldDB" id="A0A1C1A3K2"/>
<evidence type="ECO:0008006" key="12">
    <source>
        <dbReference type="Google" id="ProtNLM"/>
    </source>
</evidence>
<evidence type="ECO:0000313" key="10">
    <source>
        <dbReference type="EMBL" id="OCT15142.1"/>
    </source>
</evidence>
<evidence type="ECO:0000256" key="9">
    <source>
        <dbReference type="RuleBase" id="RU361169"/>
    </source>
</evidence>
<gene>
    <name evidence="10" type="ORF">A8709_13630</name>
</gene>
<comment type="function">
    <text evidence="8">Pectinolytic enzyme involved in the degradation of xylogalacturonan (xga), a galacturonan backbone heavily substituted with xylose, and which is one important component of the hairy regions of pectin. Activity requires a galacturonic acid backbone substituted with xylose.</text>
</comment>
<dbReference type="OrthoDB" id="9795222at2"/>
<dbReference type="RefSeq" id="WP_065852052.1">
    <property type="nucleotide sequence ID" value="NZ_LYPC01000014.1"/>
</dbReference>
<dbReference type="InterPro" id="IPR012334">
    <property type="entry name" value="Pectin_lyas_fold"/>
</dbReference>
<keyword evidence="5" id="KW-0119">Carbohydrate metabolism</keyword>
<dbReference type="EMBL" id="LYPC01000014">
    <property type="protein sequence ID" value="OCT15142.1"/>
    <property type="molecule type" value="Genomic_DNA"/>
</dbReference>
<accession>A0A1C1A3K2</accession>
<comment type="similarity">
    <text evidence="1 9">Belongs to the glycosyl hydrolase 28 family.</text>
</comment>
<evidence type="ECO:0000256" key="8">
    <source>
        <dbReference type="ARBA" id="ARBA00037278"/>
    </source>
</evidence>
<dbReference type="Gene3D" id="2.160.20.10">
    <property type="entry name" value="Single-stranded right-handed beta-helix, Pectin lyase-like"/>
    <property type="match status" value="1"/>
</dbReference>
<proteinExistence type="inferred from homology"/>
<keyword evidence="2" id="KW-0677">Repeat</keyword>
<evidence type="ECO:0000256" key="4">
    <source>
        <dbReference type="ARBA" id="ARBA00023180"/>
    </source>
</evidence>
<dbReference type="InterPro" id="IPR011050">
    <property type="entry name" value="Pectin_lyase_fold/virulence"/>
</dbReference>